<dbReference type="EMBL" id="QEOB01000011">
    <property type="protein sequence ID" value="PVX81240.1"/>
    <property type="molecule type" value="Genomic_DNA"/>
</dbReference>
<comment type="caution">
    <text evidence="1">The sequence shown here is derived from an EMBL/GenBank/DDBJ whole genome shotgun (WGS) entry which is preliminary data.</text>
</comment>
<evidence type="ECO:0000313" key="1">
    <source>
        <dbReference type="EMBL" id="PVX81240.1"/>
    </source>
</evidence>
<sequence length="402" mass="45171">MAITKTIEDMHRLAASRGGLCLSATYVRGSDRLEWQCAQGHRWSATPDSVKQRSWCPTCSRVRKLDTLEAMHAVAARRGGRCLSQHYAGCSTPLEWECAKGHRWQAVPASVKRRTWCPECARQQRKAYTLDDMHALAAARGGLCLSTAYISGAQPLQWRCARGHEWHAAPVGIRRGAWCRQCYYDSMRGSLADMQALAESRGGRCLSTRYADAHTPLRWQCAQGHMWEAVPHSVADGRWCRQCASQNVHACTIEQMHELARSRGGKCLSAQYLGIVTLLAWQCACGHVWRSRPKTVLGGGWCPACLRRSRYAYSIQDMQELAHSRGGKCLSREYLGVAVKLVWECQRGHEWTTKPETVMAGHWCPQCANLERIRPGNDWKRRRYEATGTLPDLASTRTSGTP</sequence>
<gene>
    <name evidence="1" type="ORF">C7402_111142</name>
</gene>
<protein>
    <recommendedName>
        <fullName evidence="3">Zinc ribbon protein</fullName>
    </recommendedName>
</protein>
<proteinExistence type="predicted"/>
<evidence type="ECO:0008006" key="3">
    <source>
        <dbReference type="Google" id="ProtNLM"/>
    </source>
</evidence>
<evidence type="ECO:0000313" key="2">
    <source>
        <dbReference type="Proteomes" id="UP000245712"/>
    </source>
</evidence>
<dbReference type="Proteomes" id="UP000245712">
    <property type="component" value="Unassembled WGS sequence"/>
</dbReference>
<dbReference type="RefSeq" id="WP_116612290.1">
    <property type="nucleotide sequence ID" value="NZ_QEOB01000011.1"/>
</dbReference>
<keyword evidence="2" id="KW-1185">Reference proteome</keyword>
<accession>A0ABX5KME9</accession>
<name>A0ABX5KME9_9BURK</name>
<organism evidence="1 2">
    <name type="scientific">Paraburkholderia unamae</name>
    <dbReference type="NCBI Taxonomy" id="219649"/>
    <lineage>
        <taxon>Bacteria</taxon>
        <taxon>Pseudomonadati</taxon>
        <taxon>Pseudomonadota</taxon>
        <taxon>Betaproteobacteria</taxon>
        <taxon>Burkholderiales</taxon>
        <taxon>Burkholderiaceae</taxon>
        <taxon>Paraburkholderia</taxon>
    </lineage>
</organism>
<reference evidence="1 2" key="1">
    <citation type="submission" date="2018-05" db="EMBL/GenBank/DDBJ databases">
        <title>Genomic Encyclopedia of Type Strains, Phase IV (KMG-V): Genome sequencing to study the core and pangenomes of soil and plant-associated prokaryotes.</title>
        <authorList>
            <person name="Whitman W."/>
        </authorList>
    </citation>
    <scope>NUCLEOTIDE SEQUENCE [LARGE SCALE GENOMIC DNA]</scope>
    <source>
        <strain evidence="1 2">SCZa-39</strain>
    </source>
</reference>